<feature type="domain" description="Non-reducing end beta-L-arabinofuranosidase-like GH127 catalytic" evidence="1">
    <location>
        <begin position="37"/>
        <end position="436"/>
    </location>
</feature>
<dbReference type="RefSeq" id="WP_311669045.1">
    <property type="nucleotide sequence ID" value="NZ_JAVREO010000013.1"/>
</dbReference>
<gene>
    <name evidence="4" type="ORF">RM844_22020</name>
</gene>
<evidence type="ECO:0000313" key="4">
    <source>
        <dbReference type="EMBL" id="MDT0268966.1"/>
    </source>
</evidence>
<dbReference type="PANTHER" id="PTHR43465">
    <property type="entry name" value="DUF1680 DOMAIN PROTEIN (AFU_ORTHOLOGUE AFUA_1G08910)"/>
    <property type="match status" value="1"/>
</dbReference>
<evidence type="ECO:0000313" key="5">
    <source>
        <dbReference type="Proteomes" id="UP001183410"/>
    </source>
</evidence>
<proteinExistence type="predicted"/>
<comment type="caution">
    <text evidence="4">The sequence shown here is derived from an EMBL/GenBank/DDBJ whole genome shotgun (WGS) entry which is preliminary data.</text>
</comment>
<dbReference type="Pfam" id="PF20737">
    <property type="entry name" value="Glyco_hydro127C"/>
    <property type="match status" value="1"/>
</dbReference>
<accession>A0ABU2JVF6</accession>
<keyword evidence="5" id="KW-1185">Reference proteome</keyword>
<dbReference type="InterPro" id="IPR049174">
    <property type="entry name" value="Beta-AFase-like"/>
</dbReference>
<evidence type="ECO:0000259" key="3">
    <source>
        <dbReference type="Pfam" id="PF20737"/>
    </source>
</evidence>
<name>A0ABU2JVF6_9ACTN</name>
<dbReference type="EMBL" id="JAVREO010000013">
    <property type="protein sequence ID" value="MDT0268966.1"/>
    <property type="molecule type" value="Genomic_DNA"/>
</dbReference>
<dbReference type="InterPro" id="IPR049046">
    <property type="entry name" value="Beta-AFase-like_GH127_middle"/>
</dbReference>
<keyword evidence="4" id="KW-0378">Hydrolase</keyword>
<organism evidence="4 5">
    <name type="scientific">Streptomyces chisholmiae</name>
    <dbReference type="NCBI Taxonomy" id="3075540"/>
    <lineage>
        <taxon>Bacteria</taxon>
        <taxon>Bacillati</taxon>
        <taxon>Actinomycetota</taxon>
        <taxon>Actinomycetes</taxon>
        <taxon>Kitasatosporales</taxon>
        <taxon>Streptomycetaceae</taxon>
        <taxon>Streptomyces</taxon>
    </lineage>
</organism>
<dbReference type="SUPFAM" id="SSF48208">
    <property type="entry name" value="Six-hairpin glycosidases"/>
    <property type="match status" value="1"/>
</dbReference>
<dbReference type="GO" id="GO:0016787">
    <property type="term" value="F:hydrolase activity"/>
    <property type="evidence" value="ECO:0007669"/>
    <property type="project" value="UniProtKB-KW"/>
</dbReference>
<feature type="domain" description="Non-reducing end beta-L-arabinofuranosidase-like GH127 middle" evidence="2">
    <location>
        <begin position="450"/>
        <end position="534"/>
    </location>
</feature>
<dbReference type="InterPro" id="IPR049049">
    <property type="entry name" value="Beta-AFase-like_GH127_C"/>
</dbReference>
<evidence type="ECO:0000259" key="1">
    <source>
        <dbReference type="Pfam" id="PF07944"/>
    </source>
</evidence>
<dbReference type="InterPro" id="IPR012878">
    <property type="entry name" value="Beta-AFase-like_GH127_cat"/>
</dbReference>
<dbReference type="PANTHER" id="PTHR43465:SF2">
    <property type="entry name" value="DUF1680 DOMAIN PROTEIN (AFU_ORTHOLOGUE AFUA_1G08910)"/>
    <property type="match status" value="1"/>
</dbReference>
<dbReference type="Proteomes" id="UP001183410">
    <property type="component" value="Unassembled WGS sequence"/>
</dbReference>
<dbReference type="Pfam" id="PF20736">
    <property type="entry name" value="Glyco_hydro127M"/>
    <property type="match status" value="1"/>
</dbReference>
<dbReference type="Pfam" id="PF07944">
    <property type="entry name" value="Beta-AFase-like_GH127_cat"/>
    <property type="match status" value="1"/>
</dbReference>
<sequence length="656" mass="71422">MTISTSPHDDSPRAASGAAAVRVAGRPGRPLGVAGARVTGGLLGRWQERNRVATLPHALAEVTRAGNLSNFRRLLPGPAESAGAATETPAYQGRYPFLDTDVYKTLEGLVYELARGAAGPDGQAFWAESVALIEAAQQPDGYLGTYFQGPTAAKSPWTDLAWGHELYNLGHLIQAAVAAARQLGDDRLLRVARRFADLVVARYGPDGEPLYCGHPEVEMALVELYRETGEESYRTQARLFVDRRGAGRLRHSVFPPSYFQDEVPLRELPSLTGHAVRMVYLAAGATDLCLDGDDPELLVRLAALWDDMVASKLYLTGGLGSRHSDEAVGDRYELPAERAYAETCAAIGTMQWGWRLFLATGRADILDVLERVLYNAFAVGTSTDGRAFFYDNPLQRRPDHDQRSGAESGGPPLRRDWFGCPCCPPNIVRWLAQLQDHLAVAAPTELTLALYADAEFRSEPLDVTVRTDYPWDGRVTVTVDRAAAGERTLTLRVPGWARDATATVNGAPVPAAPGWLRLTRAWAPGDQVVLELPLAVRAVTAHPHLDAARGSLAVLRGPLVYCVEQQDAGAPVDDLVLTPADLPGVEVTRDEETWGEPAVTLRARLAVAPPASSALYPEVTPEPAVADRDRVPVRLVPYFLWGNRQAEAMRVWLRQF</sequence>
<protein>
    <submittedName>
        <fullName evidence="4">Glycoside hydrolase family 127 protein</fullName>
    </submittedName>
</protein>
<feature type="domain" description="Non-reducing end beta-L-arabinofuranosidase-like GH127 C-terminal" evidence="3">
    <location>
        <begin position="536"/>
        <end position="654"/>
    </location>
</feature>
<evidence type="ECO:0000259" key="2">
    <source>
        <dbReference type="Pfam" id="PF20736"/>
    </source>
</evidence>
<dbReference type="InterPro" id="IPR008928">
    <property type="entry name" value="6-hairpin_glycosidase_sf"/>
</dbReference>
<reference evidence="5" key="1">
    <citation type="submission" date="2023-07" db="EMBL/GenBank/DDBJ databases">
        <title>30 novel species of actinomycetes from the DSMZ collection.</title>
        <authorList>
            <person name="Nouioui I."/>
        </authorList>
    </citation>
    <scope>NUCLEOTIDE SEQUENCE [LARGE SCALE GENOMIC DNA]</scope>
    <source>
        <strain evidence="5">DSM 44915</strain>
    </source>
</reference>